<keyword evidence="4" id="KW-0812">Transmembrane</keyword>
<sequence>MSQTQMSIEQLLYTVDYAATQFISSGLTSVALNEVTSYLQADILREVSSELHRLQFVEFGISDASLVNLDYGWTFGNGGFQTLDEVQDRGQIFDYGGREAYSFWEKQNDTVHFVKKLPSVLNTKSPKGLLILEIPLKKFSDLISKQSRLGEVTILDLNYQPIASANAHGIDSGILDQLRQTASFPQGSLKAMSDGISHVVTYNRSAYNGWIYVSVISVREITGESRSIGWFTLFVCLTIIALTAAAAYWMSGRIYSPIRRIYEAALGVNRYEAEYRARDELDYIDNRLRQLSLNEAQMEEQIRQQHYQLKVFFAQRLFLRQITRDELQEKLKLYGLPHSWRWLSVLTLQIDTLEGTRYRDQDFDLLMFAIGNMVDELIPAGRWLNPISLDRSQVVVLLSDAPSEEEFRQELGAIAEKIKAHVAQYLNIEISIGISRPFRDLLHAPDAYEEGLAALQYRIRLGTGVILFIDEIEAKEQDPALYPRKEEKILLDAVRAGSREEARTALSEFIAEVLSREPSPQEYQLVLGELLAHLVELLHGTGRTVHQVFGEKSLFEHIISARTADETEKWLYAAVMEPLMEILDQHRFTQAVNITESVIQMIHAEYSSDLQLETCAARLNFHPVYVGRVFRKEAGCSFSEYLSKYRLMQAKSLLKETDMKISDIAGHLNYQSSATFIRYFRKMEGVTPGQYREQHALRD</sequence>
<dbReference type="InterPro" id="IPR009057">
    <property type="entry name" value="Homeodomain-like_sf"/>
</dbReference>
<dbReference type="PANTHER" id="PTHR43280">
    <property type="entry name" value="ARAC-FAMILY TRANSCRIPTIONAL REGULATOR"/>
    <property type="match status" value="1"/>
</dbReference>
<dbReference type="Pfam" id="PF12833">
    <property type="entry name" value="HTH_18"/>
    <property type="match status" value="1"/>
</dbReference>
<dbReference type="InterPro" id="IPR018060">
    <property type="entry name" value="HTH_AraC"/>
</dbReference>
<accession>A0A4V2J487</accession>
<dbReference type="Proteomes" id="UP000293142">
    <property type="component" value="Unassembled WGS sequence"/>
</dbReference>
<keyword evidence="3" id="KW-0804">Transcription</keyword>
<keyword evidence="4" id="KW-1133">Transmembrane helix</keyword>
<dbReference type="PROSITE" id="PS01124">
    <property type="entry name" value="HTH_ARAC_FAMILY_2"/>
    <property type="match status" value="1"/>
</dbReference>
<reference evidence="6 7" key="1">
    <citation type="submission" date="2019-02" db="EMBL/GenBank/DDBJ databases">
        <title>Paenibacillus sp. nov., isolated from surface-sterilized tissue of Thalictrum simplex L.</title>
        <authorList>
            <person name="Tuo L."/>
        </authorList>
    </citation>
    <scope>NUCLEOTIDE SEQUENCE [LARGE SCALE GENOMIC DNA]</scope>
    <source>
        <strain evidence="6 7">N2SHLJ1</strain>
    </source>
</reference>
<protein>
    <submittedName>
        <fullName evidence="6">AraC family transcriptional regulator</fullName>
    </submittedName>
</protein>
<proteinExistence type="predicted"/>
<evidence type="ECO:0000256" key="2">
    <source>
        <dbReference type="ARBA" id="ARBA00023125"/>
    </source>
</evidence>
<keyword evidence="1" id="KW-0805">Transcription regulation</keyword>
<dbReference type="AlphaFoldDB" id="A0A4V2J487"/>
<name>A0A4V2J487_9BACL</name>
<dbReference type="SMART" id="SM00342">
    <property type="entry name" value="HTH_ARAC"/>
    <property type="match status" value="1"/>
</dbReference>
<dbReference type="EMBL" id="SIRE01000009">
    <property type="protein sequence ID" value="TBL78521.1"/>
    <property type="molecule type" value="Genomic_DNA"/>
</dbReference>
<gene>
    <name evidence="6" type="ORF">EYB31_13520</name>
</gene>
<evidence type="ECO:0000256" key="1">
    <source>
        <dbReference type="ARBA" id="ARBA00023015"/>
    </source>
</evidence>
<evidence type="ECO:0000313" key="7">
    <source>
        <dbReference type="Proteomes" id="UP000293142"/>
    </source>
</evidence>
<dbReference type="Gene3D" id="1.10.10.60">
    <property type="entry name" value="Homeodomain-like"/>
    <property type="match status" value="2"/>
</dbReference>
<evidence type="ECO:0000313" key="6">
    <source>
        <dbReference type="EMBL" id="TBL78521.1"/>
    </source>
</evidence>
<feature type="domain" description="HTH araC/xylS-type" evidence="5">
    <location>
        <begin position="596"/>
        <end position="694"/>
    </location>
</feature>
<dbReference type="InterPro" id="IPR041522">
    <property type="entry name" value="CdaR_GGDEF"/>
</dbReference>
<comment type="caution">
    <text evidence="6">The sequence shown here is derived from an EMBL/GenBank/DDBJ whole genome shotgun (WGS) entry which is preliminary data.</text>
</comment>
<dbReference type="SUPFAM" id="SSF46689">
    <property type="entry name" value="Homeodomain-like"/>
    <property type="match status" value="2"/>
</dbReference>
<keyword evidence="7" id="KW-1185">Reference proteome</keyword>
<keyword evidence="4" id="KW-0472">Membrane</keyword>
<dbReference type="RefSeq" id="WP_165452408.1">
    <property type="nucleotide sequence ID" value="NZ_SIRE01000009.1"/>
</dbReference>
<dbReference type="GO" id="GO:0003700">
    <property type="term" value="F:DNA-binding transcription factor activity"/>
    <property type="evidence" value="ECO:0007669"/>
    <property type="project" value="InterPro"/>
</dbReference>
<organism evidence="6 7">
    <name type="scientific">Paenibacillus thalictri</name>
    <dbReference type="NCBI Taxonomy" id="2527873"/>
    <lineage>
        <taxon>Bacteria</taxon>
        <taxon>Bacillati</taxon>
        <taxon>Bacillota</taxon>
        <taxon>Bacilli</taxon>
        <taxon>Bacillales</taxon>
        <taxon>Paenibacillaceae</taxon>
        <taxon>Paenibacillus</taxon>
    </lineage>
</organism>
<evidence type="ECO:0000256" key="3">
    <source>
        <dbReference type="ARBA" id="ARBA00023163"/>
    </source>
</evidence>
<evidence type="ECO:0000256" key="4">
    <source>
        <dbReference type="SAM" id="Phobius"/>
    </source>
</evidence>
<evidence type="ECO:0000259" key="5">
    <source>
        <dbReference type="PROSITE" id="PS01124"/>
    </source>
</evidence>
<feature type="transmembrane region" description="Helical" evidence="4">
    <location>
        <begin position="228"/>
        <end position="250"/>
    </location>
</feature>
<dbReference type="GO" id="GO:0043565">
    <property type="term" value="F:sequence-specific DNA binding"/>
    <property type="evidence" value="ECO:0007669"/>
    <property type="project" value="InterPro"/>
</dbReference>
<dbReference type="Pfam" id="PF17853">
    <property type="entry name" value="GGDEF_2"/>
    <property type="match status" value="1"/>
</dbReference>
<keyword evidence="2" id="KW-0238">DNA-binding</keyword>
<dbReference type="PANTHER" id="PTHR43280:SF10">
    <property type="entry name" value="REGULATORY PROTEIN POCR"/>
    <property type="match status" value="1"/>
</dbReference>